<keyword evidence="1" id="KW-1015">Disulfide bond</keyword>
<keyword evidence="3" id="KW-1133">Transmembrane helix</keyword>
<evidence type="ECO:0000256" key="2">
    <source>
        <dbReference type="SAM" id="MobiDB-lite"/>
    </source>
</evidence>
<protein>
    <submittedName>
        <fullName evidence="6">Protein jagged-1-like</fullName>
    </submittedName>
</protein>
<feature type="disulfide bond" evidence="1">
    <location>
        <begin position="72"/>
        <end position="82"/>
    </location>
</feature>
<evidence type="ECO:0000256" key="1">
    <source>
        <dbReference type="PROSITE-ProRule" id="PRU00076"/>
    </source>
</evidence>
<feature type="compositionally biased region" description="Basic and acidic residues" evidence="2">
    <location>
        <begin position="437"/>
        <end position="448"/>
    </location>
</feature>
<feature type="disulfide bond" evidence="1">
    <location>
        <begin position="210"/>
        <end position="219"/>
    </location>
</feature>
<feature type="transmembrane region" description="Helical" evidence="3">
    <location>
        <begin position="346"/>
        <end position="370"/>
    </location>
</feature>
<evidence type="ECO:0000313" key="5">
    <source>
        <dbReference type="Proteomes" id="UP000695022"/>
    </source>
</evidence>
<keyword evidence="1" id="KW-0245">EGF-like domain</keyword>
<keyword evidence="3" id="KW-0812">Transmembrane</keyword>
<feature type="compositionally biased region" description="Gly residues" evidence="2">
    <location>
        <begin position="459"/>
        <end position="471"/>
    </location>
</feature>
<dbReference type="PROSITE" id="PS00022">
    <property type="entry name" value="EGF_1"/>
    <property type="match status" value="5"/>
</dbReference>
<reference evidence="6" key="1">
    <citation type="submission" date="2025-08" db="UniProtKB">
        <authorList>
            <consortium name="RefSeq"/>
        </authorList>
    </citation>
    <scope>IDENTIFICATION</scope>
</reference>
<feature type="domain" description="EGF-like" evidence="4">
    <location>
        <begin position="290"/>
        <end position="326"/>
    </location>
</feature>
<feature type="disulfide bond" evidence="1">
    <location>
        <begin position="316"/>
        <end position="325"/>
    </location>
</feature>
<dbReference type="Pfam" id="PF00008">
    <property type="entry name" value="EGF"/>
    <property type="match status" value="1"/>
</dbReference>
<feature type="domain" description="EGF-like" evidence="4">
    <location>
        <begin position="221"/>
        <end position="254"/>
    </location>
</feature>
<proteinExistence type="predicted"/>
<dbReference type="PROSITE" id="PS01186">
    <property type="entry name" value="EGF_2"/>
    <property type="match status" value="3"/>
</dbReference>
<comment type="caution">
    <text evidence="1">Lacks conserved residue(s) required for the propagation of feature annotation.</text>
</comment>
<feature type="domain" description="EGF-like" evidence="4">
    <location>
        <begin position="147"/>
        <end position="182"/>
    </location>
</feature>
<feature type="disulfide bond" evidence="1">
    <location>
        <begin position="172"/>
        <end position="181"/>
    </location>
</feature>
<dbReference type="Gene3D" id="2.10.25.10">
    <property type="entry name" value="Laminin"/>
    <property type="match status" value="6"/>
</dbReference>
<feature type="disulfide bond" evidence="1">
    <location>
        <begin position="188"/>
        <end position="198"/>
    </location>
</feature>
<dbReference type="GeneID" id="106812799"/>
<evidence type="ECO:0000256" key="3">
    <source>
        <dbReference type="SAM" id="Phobius"/>
    </source>
</evidence>
<dbReference type="InterPro" id="IPR000742">
    <property type="entry name" value="EGF"/>
</dbReference>
<organism evidence="5 6">
    <name type="scientific">Priapulus caudatus</name>
    <name type="common">Priapulid worm</name>
    <dbReference type="NCBI Taxonomy" id="37621"/>
    <lineage>
        <taxon>Eukaryota</taxon>
        <taxon>Metazoa</taxon>
        <taxon>Ecdysozoa</taxon>
        <taxon>Scalidophora</taxon>
        <taxon>Priapulida</taxon>
        <taxon>Priapulimorpha</taxon>
        <taxon>Priapulimorphida</taxon>
        <taxon>Priapulidae</taxon>
        <taxon>Priapulus</taxon>
    </lineage>
</organism>
<keyword evidence="3" id="KW-0472">Membrane</keyword>
<dbReference type="InterPro" id="IPR051830">
    <property type="entry name" value="NOTCH_homolog"/>
</dbReference>
<feature type="disulfide bond" evidence="1">
    <location>
        <begin position="244"/>
        <end position="253"/>
    </location>
</feature>
<dbReference type="PANTHER" id="PTHR24033:SF224">
    <property type="entry name" value="C-TYPE LECTIN"/>
    <property type="match status" value="1"/>
</dbReference>
<feature type="domain" description="EGF-like" evidence="4">
    <location>
        <begin position="68"/>
        <end position="104"/>
    </location>
</feature>
<feature type="disulfide bond" evidence="1">
    <location>
        <begin position="94"/>
        <end position="103"/>
    </location>
</feature>
<name>A0ABM1EJ89_PRICU</name>
<dbReference type="PROSITE" id="PS50026">
    <property type="entry name" value="EGF_3"/>
    <property type="match status" value="5"/>
</dbReference>
<dbReference type="Proteomes" id="UP000695022">
    <property type="component" value="Unplaced"/>
</dbReference>
<accession>A0ABM1EJ89</accession>
<dbReference type="RefSeq" id="XP_014672260.1">
    <property type="nucleotide sequence ID" value="XM_014816774.1"/>
</dbReference>
<dbReference type="SMART" id="SM00181">
    <property type="entry name" value="EGF"/>
    <property type="match status" value="8"/>
</dbReference>
<dbReference type="PANTHER" id="PTHR24033">
    <property type="entry name" value="EGF-LIKE DOMAIN-CONTAINING PROTEIN"/>
    <property type="match status" value="1"/>
</dbReference>
<evidence type="ECO:0000313" key="6">
    <source>
        <dbReference type="RefSeq" id="XP_014672260.1"/>
    </source>
</evidence>
<keyword evidence="5" id="KW-1185">Reference proteome</keyword>
<gene>
    <name evidence="6" type="primary">LOC106812799</name>
</gene>
<feature type="region of interest" description="Disordered" evidence="2">
    <location>
        <begin position="433"/>
        <end position="478"/>
    </location>
</feature>
<evidence type="ECO:0000259" key="4">
    <source>
        <dbReference type="PROSITE" id="PS50026"/>
    </source>
</evidence>
<sequence>MRGTADVVMVQENKQEKNFPNPCKNNPCSKLHSKMICINQPLTGDHVCVCPATLLKVNDTCKQQDEITPDLCSNQCINGGTCLLSNLGVQSCRCPSLFTGNRCQHNICADYCLNSGSCKASPASQSPAADPTPICSCPIEYKGKRCEVYKCSGYCVHGGCLLNSNGEPSCECVDGWTGEKCDQHIPSCENYCKNGGTCHLKSDGLPECMCTPNFLGDKCQHCNKLKCENEGICQYDPSAPYCICPQPYEGKRCQNSMCDRVNCTANGVCVAPSGVPKCKCNLGYAGKFCEQDLCTSYCHNGAPKVNNIITGLHCLCPAGFTGNRCGVTIAGLKGPVSGDSSQSQDWLLPVVVTVVIAAALVVIIVAVVCYRRRLRSKGFSHMRMTDNANVEISNPMYMRDYEDEQAGEALEESTLAFNEEKPTNFSNPMYDTMYNEGGKKARPSEETKGLLNSAPHGAGDTGSGGGGGGGDVPDLSFA</sequence>
<feature type="domain" description="EGF-like" evidence="4">
    <location>
        <begin position="184"/>
        <end position="220"/>
    </location>
</feature>
<dbReference type="SUPFAM" id="SSF57196">
    <property type="entry name" value="EGF/Laminin"/>
    <property type="match status" value="6"/>
</dbReference>